<dbReference type="CDD" id="cd04301">
    <property type="entry name" value="NAT_SF"/>
    <property type="match status" value="1"/>
</dbReference>
<dbReference type="SUPFAM" id="SSF55729">
    <property type="entry name" value="Acyl-CoA N-acyltransferases (Nat)"/>
    <property type="match status" value="1"/>
</dbReference>
<dbReference type="InterPro" id="IPR016181">
    <property type="entry name" value="Acyl_CoA_acyltransferase"/>
</dbReference>
<keyword evidence="5" id="KW-1185">Reference proteome</keyword>
<dbReference type="PROSITE" id="PS51186">
    <property type="entry name" value="GNAT"/>
    <property type="match status" value="1"/>
</dbReference>
<evidence type="ECO:0000256" key="1">
    <source>
        <dbReference type="ARBA" id="ARBA00022679"/>
    </source>
</evidence>
<proteinExistence type="predicted"/>
<keyword evidence="1 4" id="KW-0808">Transferase</keyword>
<comment type="caution">
    <text evidence="4">The sequence shown here is derived from an EMBL/GenBank/DDBJ whole genome shotgun (WGS) entry which is preliminary data.</text>
</comment>
<dbReference type="EMBL" id="WUTS01000001">
    <property type="protein sequence ID" value="NAW12755.1"/>
    <property type="molecule type" value="Genomic_DNA"/>
</dbReference>
<evidence type="ECO:0000256" key="2">
    <source>
        <dbReference type="ARBA" id="ARBA00023315"/>
    </source>
</evidence>
<dbReference type="Gene3D" id="3.40.630.30">
    <property type="match status" value="1"/>
</dbReference>
<sequence>MIRPATAEDIPLLADIWLRASMRAHDFIPETFWVSRAELMVQERLPQAEEVTVLEVEGRVIGFTALDGDHLQALFIDPRVQRYGHGSRLMAHAMAGHQRLTLSVYSRNVRAVSFYHRLGFHAVEERLEPLTGENETLMVWDR</sequence>
<dbReference type="Pfam" id="PF13673">
    <property type="entry name" value="Acetyltransf_10"/>
    <property type="match status" value="1"/>
</dbReference>
<reference evidence="4 5" key="1">
    <citation type="submission" date="2019-12" db="EMBL/GenBank/DDBJ databases">
        <title>Draft genome sequencing of Halomonas icarensis D1-1.</title>
        <authorList>
            <person name="Pandiyan K."/>
            <person name="Kushwaha P."/>
            <person name="Gowdham M."/>
            <person name="Chakdar H."/>
            <person name="Singh A."/>
            <person name="Kumar M."/>
            <person name="Saxena A.K."/>
        </authorList>
    </citation>
    <scope>NUCLEOTIDE SEQUENCE [LARGE SCALE GENOMIC DNA]</scope>
    <source>
        <strain evidence="4 5">D1-1</strain>
    </source>
</reference>
<protein>
    <submittedName>
        <fullName evidence="4">GNAT family N-acetyltransferase</fullName>
    </submittedName>
</protein>
<dbReference type="GO" id="GO:0016747">
    <property type="term" value="F:acyltransferase activity, transferring groups other than amino-acyl groups"/>
    <property type="evidence" value="ECO:0007669"/>
    <property type="project" value="InterPro"/>
</dbReference>
<keyword evidence="2" id="KW-0012">Acyltransferase</keyword>
<dbReference type="InterPro" id="IPR000182">
    <property type="entry name" value="GNAT_dom"/>
</dbReference>
<feature type="domain" description="N-acetyltransferase" evidence="3">
    <location>
        <begin position="1"/>
        <end position="142"/>
    </location>
</feature>
<evidence type="ECO:0000313" key="4">
    <source>
        <dbReference type="EMBL" id="NAW12755.1"/>
    </source>
</evidence>
<dbReference type="Proteomes" id="UP000448235">
    <property type="component" value="Unassembled WGS sequence"/>
</dbReference>
<evidence type="ECO:0000259" key="3">
    <source>
        <dbReference type="PROSITE" id="PS51186"/>
    </source>
</evidence>
<dbReference type="PANTHER" id="PTHR43800:SF1">
    <property type="entry name" value="PEPTIDYL-LYSINE N-ACETYLTRANSFERASE YJAB"/>
    <property type="match status" value="1"/>
</dbReference>
<name>A0A7X4VZ80_9GAMM</name>
<gene>
    <name evidence="4" type="ORF">GRB80_07845</name>
</gene>
<accession>A0A7X4VZ80</accession>
<dbReference type="AlphaFoldDB" id="A0A7X4VZ80"/>
<dbReference type="RefSeq" id="WP_161423163.1">
    <property type="nucleotide sequence ID" value="NZ_JARWMY010000008.1"/>
</dbReference>
<evidence type="ECO:0000313" key="5">
    <source>
        <dbReference type="Proteomes" id="UP000448235"/>
    </source>
</evidence>
<organism evidence="4 5">
    <name type="scientific">Halomonas icarae</name>
    <dbReference type="NCBI Taxonomy" id="2691040"/>
    <lineage>
        <taxon>Bacteria</taxon>
        <taxon>Pseudomonadati</taxon>
        <taxon>Pseudomonadota</taxon>
        <taxon>Gammaproteobacteria</taxon>
        <taxon>Oceanospirillales</taxon>
        <taxon>Halomonadaceae</taxon>
        <taxon>Halomonas</taxon>
    </lineage>
</organism>
<dbReference type="PANTHER" id="PTHR43800">
    <property type="entry name" value="PEPTIDYL-LYSINE N-ACETYLTRANSFERASE YJAB"/>
    <property type="match status" value="1"/>
</dbReference>